<protein>
    <submittedName>
        <fullName evidence="1">Uncharacterized protein</fullName>
    </submittedName>
</protein>
<dbReference type="EMBL" id="OX395143">
    <property type="protein sequence ID" value="CAI5798665.1"/>
    <property type="molecule type" value="Genomic_DNA"/>
</dbReference>
<reference evidence="1" key="1">
    <citation type="submission" date="2022-12" db="EMBL/GenBank/DDBJ databases">
        <authorList>
            <person name="Alioto T."/>
            <person name="Alioto T."/>
            <person name="Gomez Garrido J."/>
        </authorList>
    </citation>
    <scope>NUCLEOTIDE SEQUENCE</scope>
</reference>
<sequence>MAPRACECPPERVEAPWVLAHSAPCKASPSQLGRRWGPGWDILKVRMGRILPRRALPVLSGPPGLQLPSAAASEACSGPRAGASQALKDTGLAKGWSRAQGSLQRAGIPPLLICRGSAFPLPSS</sequence>
<dbReference type="AlphaFoldDB" id="A0AA35LLT6"/>
<name>A0AA35LLT6_9SAUR</name>
<gene>
    <name evidence="1" type="ORF">PODLI_1B038164</name>
</gene>
<keyword evidence="2" id="KW-1185">Reference proteome</keyword>
<evidence type="ECO:0000313" key="1">
    <source>
        <dbReference type="EMBL" id="CAI5798665.1"/>
    </source>
</evidence>
<proteinExistence type="predicted"/>
<evidence type="ECO:0000313" key="2">
    <source>
        <dbReference type="Proteomes" id="UP001178461"/>
    </source>
</evidence>
<organism evidence="1 2">
    <name type="scientific">Podarcis lilfordi</name>
    <name type="common">Lilford's wall lizard</name>
    <dbReference type="NCBI Taxonomy" id="74358"/>
    <lineage>
        <taxon>Eukaryota</taxon>
        <taxon>Metazoa</taxon>
        <taxon>Chordata</taxon>
        <taxon>Craniata</taxon>
        <taxon>Vertebrata</taxon>
        <taxon>Euteleostomi</taxon>
        <taxon>Lepidosauria</taxon>
        <taxon>Squamata</taxon>
        <taxon>Bifurcata</taxon>
        <taxon>Unidentata</taxon>
        <taxon>Episquamata</taxon>
        <taxon>Laterata</taxon>
        <taxon>Lacertibaenia</taxon>
        <taxon>Lacertidae</taxon>
        <taxon>Podarcis</taxon>
    </lineage>
</organism>
<dbReference type="Proteomes" id="UP001178461">
    <property type="component" value="Chromosome 16"/>
</dbReference>
<accession>A0AA35LLT6</accession>